<proteinExistence type="predicted"/>
<sequence length="70" mass="6718">MERTVYTSLAAVAASVALIASPAAATPAGSPAPVAPGPSVSVTLPETASPTGVTSAGGKWLCKVFGIFCG</sequence>
<evidence type="ECO:0000313" key="4">
    <source>
        <dbReference type="Proteomes" id="UP000198881"/>
    </source>
</evidence>
<evidence type="ECO:0000256" key="2">
    <source>
        <dbReference type="SAM" id="SignalP"/>
    </source>
</evidence>
<protein>
    <submittedName>
        <fullName evidence="3">Uncharacterized protein</fullName>
    </submittedName>
</protein>
<feature type="chain" id="PRO_5011728695" evidence="2">
    <location>
        <begin position="26"/>
        <end position="70"/>
    </location>
</feature>
<feature type="region of interest" description="Disordered" evidence="1">
    <location>
        <begin position="25"/>
        <end position="55"/>
    </location>
</feature>
<accession>A0A1I7MN69</accession>
<dbReference type="EMBL" id="FPCG01000007">
    <property type="protein sequence ID" value="SFV23376.1"/>
    <property type="molecule type" value="Genomic_DNA"/>
</dbReference>
<keyword evidence="2" id="KW-0732">Signal</keyword>
<keyword evidence="4" id="KW-1185">Reference proteome</keyword>
<feature type="compositionally biased region" description="Polar residues" evidence="1">
    <location>
        <begin position="44"/>
        <end position="54"/>
    </location>
</feature>
<feature type="compositionally biased region" description="Low complexity" evidence="1">
    <location>
        <begin position="25"/>
        <end position="42"/>
    </location>
</feature>
<dbReference type="STRING" id="574650.SAMN04487966_10735"/>
<gene>
    <name evidence="3" type="ORF">SAMN04487966_10735</name>
</gene>
<evidence type="ECO:0000256" key="1">
    <source>
        <dbReference type="SAM" id="MobiDB-lite"/>
    </source>
</evidence>
<organism evidence="3 4">
    <name type="scientific">Micrococcus terreus</name>
    <dbReference type="NCBI Taxonomy" id="574650"/>
    <lineage>
        <taxon>Bacteria</taxon>
        <taxon>Bacillati</taxon>
        <taxon>Actinomycetota</taxon>
        <taxon>Actinomycetes</taxon>
        <taxon>Micrococcales</taxon>
        <taxon>Micrococcaceae</taxon>
        <taxon>Micrococcus</taxon>
    </lineage>
</organism>
<reference evidence="3 4" key="1">
    <citation type="submission" date="2016-10" db="EMBL/GenBank/DDBJ databases">
        <authorList>
            <person name="de Groot N.N."/>
        </authorList>
    </citation>
    <scope>NUCLEOTIDE SEQUENCE [LARGE SCALE GENOMIC DNA]</scope>
    <source>
        <strain evidence="3 4">CGMCC 1.7054</strain>
    </source>
</reference>
<evidence type="ECO:0000313" key="3">
    <source>
        <dbReference type="EMBL" id="SFV23376.1"/>
    </source>
</evidence>
<dbReference type="AlphaFoldDB" id="A0A1I7MN69"/>
<name>A0A1I7MN69_9MICC</name>
<dbReference type="Proteomes" id="UP000198881">
    <property type="component" value="Unassembled WGS sequence"/>
</dbReference>
<dbReference type="RefSeq" id="WP_091697611.1">
    <property type="nucleotide sequence ID" value="NZ_FPCG01000007.1"/>
</dbReference>
<feature type="signal peptide" evidence="2">
    <location>
        <begin position="1"/>
        <end position="25"/>
    </location>
</feature>